<reference evidence="2" key="3">
    <citation type="submission" date="2025-09" db="UniProtKB">
        <authorList>
            <consortium name="Ensembl"/>
        </authorList>
    </citation>
    <scope>IDENTIFICATION</scope>
</reference>
<evidence type="ECO:0000313" key="2">
    <source>
        <dbReference type="Ensembl" id="ENSATEP00000042679.1"/>
    </source>
</evidence>
<sequence length="48" mass="5232">SLTIGCWGVATSAQFFLCHLWISSLVLHPKGRSQQRQHVPPSGPTSTN</sequence>
<accession>A0A7N6A306</accession>
<dbReference type="Proteomes" id="UP000265040">
    <property type="component" value="Chromosome 5"/>
</dbReference>
<proteinExistence type="predicted"/>
<name>A0A7N6A306_ANATE</name>
<keyword evidence="1" id="KW-0472">Membrane</keyword>
<evidence type="ECO:0000256" key="1">
    <source>
        <dbReference type="SAM" id="Phobius"/>
    </source>
</evidence>
<feature type="transmembrane region" description="Helical" evidence="1">
    <location>
        <begin position="6"/>
        <end position="27"/>
    </location>
</feature>
<reference evidence="2" key="2">
    <citation type="submission" date="2025-08" db="UniProtKB">
        <authorList>
            <consortium name="Ensembl"/>
        </authorList>
    </citation>
    <scope>IDENTIFICATION</scope>
</reference>
<dbReference type="InParanoid" id="A0A7N6A306"/>
<organism evidence="2 3">
    <name type="scientific">Anabas testudineus</name>
    <name type="common">Climbing perch</name>
    <name type="synonym">Anthias testudineus</name>
    <dbReference type="NCBI Taxonomy" id="64144"/>
    <lineage>
        <taxon>Eukaryota</taxon>
        <taxon>Metazoa</taxon>
        <taxon>Chordata</taxon>
        <taxon>Craniata</taxon>
        <taxon>Vertebrata</taxon>
        <taxon>Euteleostomi</taxon>
        <taxon>Actinopterygii</taxon>
        <taxon>Neopterygii</taxon>
        <taxon>Teleostei</taxon>
        <taxon>Neoteleostei</taxon>
        <taxon>Acanthomorphata</taxon>
        <taxon>Anabantaria</taxon>
        <taxon>Anabantiformes</taxon>
        <taxon>Anabantoidei</taxon>
        <taxon>Anabantidae</taxon>
        <taxon>Anabas</taxon>
    </lineage>
</organism>
<keyword evidence="1" id="KW-1133">Transmembrane helix</keyword>
<protein>
    <submittedName>
        <fullName evidence="2">Uncharacterized protein</fullName>
    </submittedName>
</protein>
<dbReference type="AlphaFoldDB" id="A0A7N6A306"/>
<keyword evidence="1" id="KW-0812">Transmembrane</keyword>
<evidence type="ECO:0000313" key="3">
    <source>
        <dbReference type="Proteomes" id="UP000265040"/>
    </source>
</evidence>
<keyword evidence="3" id="KW-1185">Reference proteome</keyword>
<reference evidence="2" key="1">
    <citation type="submission" date="2021-04" db="EMBL/GenBank/DDBJ databases">
        <authorList>
            <consortium name="Wellcome Sanger Institute Data Sharing"/>
        </authorList>
    </citation>
    <scope>NUCLEOTIDE SEQUENCE [LARGE SCALE GENOMIC DNA]</scope>
</reference>
<dbReference type="Ensembl" id="ENSATET00000057738.1">
    <property type="protein sequence ID" value="ENSATEP00000042679.1"/>
    <property type="gene ID" value="ENSATEG00000029128.1"/>
</dbReference>